<dbReference type="EMBL" id="WTYU01000001">
    <property type="protein sequence ID" value="MXP13454.1"/>
    <property type="molecule type" value="Genomic_DNA"/>
</dbReference>
<name>A0A6L7GE41_9SPHN</name>
<keyword evidence="2" id="KW-0285">Flavoprotein</keyword>
<dbReference type="Proteomes" id="UP000473531">
    <property type="component" value="Unassembled WGS sequence"/>
</dbReference>
<dbReference type="PANTHER" id="PTHR48105">
    <property type="entry name" value="THIOREDOXIN REDUCTASE 1-RELATED-RELATED"/>
    <property type="match status" value="1"/>
</dbReference>
<dbReference type="AlphaFoldDB" id="A0A6L7GE41"/>
<dbReference type="PROSITE" id="PS50042">
    <property type="entry name" value="CNMP_BINDING_3"/>
    <property type="match status" value="1"/>
</dbReference>
<dbReference type="PRINTS" id="PR00368">
    <property type="entry name" value="FADPNR"/>
</dbReference>
<dbReference type="Gene3D" id="3.50.50.60">
    <property type="entry name" value="FAD/NAD(P)-binding domain"/>
    <property type="match status" value="2"/>
</dbReference>
<dbReference type="InterPro" id="IPR036188">
    <property type="entry name" value="FAD/NAD-bd_sf"/>
</dbReference>
<evidence type="ECO:0000256" key="1">
    <source>
        <dbReference type="ARBA" id="ARBA00018719"/>
    </source>
</evidence>
<dbReference type="Gene3D" id="2.60.120.10">
    <property type="entry name" value="Jelly Rolls"/>
    <property type="match status" value="1"/>
</dbReference>
<accession>A0A6L7GE41</accession>
<evidence type="ECO:0000313" key="5">
    <source>
        <dbReference type="EMBL" id="MXP13454.1"/>
    </source>
</evidence>
<feature type="domain" description="Cyclic nucleotide-binding" evidence="4">
    <location>
        <begin position="18"/>
        <end position="135"/>
    </location>
</feature>
<dbReference type="InterPro" id="IPR014710">
    <property type="entry name" value="RmlC-like_jellyroll"/>
</dbReference>
<evidence type="ECO:0000256" key="3">
    <source>
        <dbReference type="ARBA" id="ARBA00023002"/>
    </source>
</evidence>
<gene>
    <name evidence="5" type="ORF">GRI44_01625</name>
</gene>
<reference evidence="5 6" key="1">
    <citation type="submission" date="2019-12" db="EMBL/GenBank/DDBJ databases">
        <title>Genomic-based taxomic classification of the family Erythrobacteraceae.</title>
        <authorList>
            <person name="Xu L."/>
        </authorList>
    </citation>
    <scope>NUCLEOTIDE SEQUENCE [LARGE SCALE GENOMIC DNA]</scope>
    <source>
        <strain evidence="5 6">KCTC 52259</strain>
    </source>
</reference>
<protein>
    <recommendedName>
        <fullName evidence="1">Thioredoxin reductase</fullName>
    </recommendedName>
</protein>
<dbReference type="InterPro" id="IPR018490">
    <property type="entry name" value="cNMP-bd_dom_sf"/>
</dbReference>
<dbReference type="InterPro" id="IPR050097">
    <property type="entry name" value="Ferredoxin-NADP_redctase_2"/>
</dbReference>
<dbReference type="InterPro" id="IPR000595">
    <property type="entry name" value="cNMP-bd_dom"/>
</dbReference>
<dbReference type="GO" id="GO:0016491">
    <property type="term" value="F:oxidoreductase activity"/>
    <property type="evidence" value="ECO:0007669"/>
    <property type="project" value="UniProtKB-KW"/>
</dbReference>
<keyword evidence="3" id="KW-0560">Oxidoreductase</keyword>
<organism evidence="5 6">
    <name type="scientific">Allopontixanthobacter confluentis</name>
    <dbReference type="NCBI Taxonomy" id="1849021"/>
    <lineage>
        <taxon>Bacteria</taxon>
        <taxon>Pseudomonadati</taxon>
        <taxon>Pseudomonadota</taxon>
        <taxon>Alphaproteobacteria</taxon>
        <taxon>Sphingomonadales</taxon>
        <taxon>Erythrobacteraceae</taxon>
        <taxon>Allopontixanthobacter</taxon>
    </lineage>
</organism>
<dbReference type="Pfam" id="PF07992">
    <property type="entry name" value="Pyr_redox_2"/>
    <property type="match status" value="1"/>
</dbReference>
<evidence type="ECO:0000313" key="6">
    <source>
        <dbReference type="Proteomes" id="UP000473531"/>
    </source>
</evidence>
<comment type="caution">
    <text evidence="5">The sequence shown here is derived from an EMBL/GenBank/DDBJ whole genome shotgun (WGS) entry which is preliminary data.</text>
</comment>
<dbReference type="PRINTS" id="PR00469">
    <property type="entry name" value="PNDRDTASEII"/>
</dbReference>
<evidence type="ECO:0000256" key="2">
    <source>
        <dbReference type="ARBA" id="ARBA00022630"/>
    </source>
</evidence>
<dbReference type="InterPro" id="IPR023753">
    <property type="entry name" value="FAD/NAD-binding_dom"/>
</dbReference>
<keyword evidence="6" id="KW-1185">Reference proteome</keyword>
<proteinExistence type="predicted"/>
<dbReference type="OrthoDB" id="9786503at2"/>
<sequence>MQFPWQTGTSQSELDQTAWPDMDDDLLEIFRQSGEQCDVPEGHVLFEVGQESYDLVVLVAGKLNIIDRTVDRLAAHIDKPAFVGELGMLMNQGTFLACEAAEPSTVIIVKQARLAELVATVPEVADVVVPAFAARRRILIEDGRGGLTLVGHEKDPSTNALRAFLSRNKIPHQFVDRDDAAAMADVRENCDLPDSESVVITGDGHVLADPDTSEMARALGLWLDVDTQYTYDMVVIGAGPSGLAAAVYGASEGLNTLVVEDSAIGGQAGMSSRIENYLGFTTGISGADLAYRGEIQAVKFGAKIAMPRRATALREGVCREDTGVRCLEVDLDGDVTVHTRSVVLANGVQYRRLPLDRLREFEGAGVYYAATELEARFCRKTNAIIVGGGNSAGQAAMFLSRHSSCTHIVVRNGGLAETMSSYLSDRIDSDESIDLVTHSEVVELHGDKHLEAVTLRNCDTGEEKRIETRALFIMIGAVPYTKWLDGALDLDDQGFVKTGAAVGQENGFATSLPGVFAVGDIRSGSVKRVASAVGEGSVTVSAVHQFIAGLTLT</sequence>
<dbReference type="SUPFAM" id="SSF51905">
    <property type="entry name" value="FAD/NAD(P)-binding domain"/>
    <property type="match status" value="1"/>
</dbReference>
<dbReference type="RefSeq" id="WP_160599649.1">
    <property type="nucleotide sequence ID" value="NZ_WTYU01000001.1"/>
</dbReference>
<evidence type="ECO:0000259" key="4">
    <source>
        <dbReference type="PROSITE" id="PS50042"/>
    </source>
</evidence>
<dbReference type="SUPFAM" id="SSF51206">
    <property type="entry name" value="cAMP-binding domain-like"/>
    <property type="match status" value="1"/>
</dbReference>